<keyword evidence="4 7" id="KW-0472">Membrane</keyword>
<feature type="domain" description="Rhodopsin" evidence="8">
    <location>
        <begin position="36"/>
        <end position="219"/>
    </location>
</feature>
<name>A0A9P5HJV5_9HYPO</name>
<evidence type="ECO:0000256" key="4">
    <source>
        <dbReference type="ARBA" id="ARBA00023136"/>
    </source>
</evidence>
<dbReference type="PANTHER" id="PTHR33048:SF47">
    <property type="entry name" value="INTEGRAL MEMBRANE PROTEIN-RELATED"/>
    <property type="match status" value="1"/>
</dbReference>
<feature type="transmembrane region" description="Helical" evidence="7">
    <location>
        <begin position="96"/>
        <end position="119"/>
    </location>
</feature>
<dbReference type="Pfam" id="PF20684">
    <property type="entry name" value="Fung_rhodopsin"/>
    <property type="match status" value="1"/>
</dbReference>
<dbReference type="InterPro" id="IPR049326">
    <property type="entry name" value="Rhodopsin_dom_fungi"/>
</dbReference>
<dbReference type="Proteomes" id="UP000722485">
    <property type="component" value="Unassembled WGS sequence"/>
</dbReference>
<keyword evidence="3 7" id="KW-1133">Transmembrane helix</keyword>
<dbReference type="GO" id="GO:0016020">
    <property type="term" value="C:membrane"/>
    <property type="evidence" value="ECO:0007669"/>
    <property type="project" value="UniProtKB-SubCell"/>
</dbReference>
<feature type="transmembrane region" description="Helical" evidence="7">
    <location>
        <begin position="175"/>
        <end position="197"/>
    </location>
</feature>
<evidence type="ECO:0000256" key="5">
    <source>
        <dbReference type="ARBA" id="ARBA00038359"/>
    </source>
</evidence>
<keyword evidence="10" id="KW-1185">Reference proteome</keyword>
<feature type="transmembrane region" description="Helical" evidence="7">
    <location>
        <begin position="52"/>
        <end position="71"/>
    </location>
</feature>
<gene>
    <name evidence="9" type="ORF">G7Z17_g4018</name>
</gene>
<dbReference type="InterPro" id="IPR052337">
    <property type="entry name" value="SAT4-like"/>
</dbReference>
<organism evidence="9 10">
    <name type="scientific">Cylindrodendrum hubeiense</name>
    <dbReference type="NCBI Taxonomy" id="595255"/>
    <lineage>
        <taxon>Eukaryota</taxon>
        <taxon>Fungi</taxon>
        <taxon>Dikarya</taxon>
        <taxon>Ascomycota</taxon>
        <taxon>Pezizomycotina</taxon>
        <taxon>Sordariomycetes</taxon>
        <taxon>Hypocreomycetidae</taxon>
        <taxon>Hypocreales</taxon>
        <taxon>Nectriaceae</taxon>
        <taxon>Cylindrodendrum</taxon>
    </lineage>
</organism>
<dbReference type="EMBL" id="JAANBB010000054">
    <property type="protein sequence ID" value="KAF7552844.1"/>
    <property type="molecule type" value="Genomic_DNA"/>
</dbReference>
<feature type="region of interest" description="Disordered" evidence="6">
    <location>
        <begin position="296"/>
        <end position="330"/>
    </location>
</feature>
<feature type="transmembrane region" description="Helical" evidence="7">
    <location>
        <begin position="131"/>
        <end position="152"/>
    </location>
</feature>
<evidence type="ECO:0000259" key="8">
    <source>
        <dbReference type="Pfam" id="PF20684"/>
    </source>
</evidence>
<dbReference type="PANTHER" id="PTHR33048">
    <property type="entry name" value="PTH11-LIKE INTEGRAL MEMBRANE PROTEIN (AFU_ORTHOLOGUE AFUA_5G11245)"/>
    <property type="match status" value="1"/>
</dbReference>
<reference evidence="9" key="1">
    <citation type="submission" date="2020-03" db="EMBL/GenBank/DDBJ databases">
        <title>Draft Genome Sequence of Cylindrodendrum hubeiense.</title>
        <authorList>
            <person name="Buettner E."/>
            <person name="Kellner H."/>
        </authorList>
    </citation>
    <scope>NUCLEOTIDE SEQUENCE</scope>
    <source>
        <strain evidence="9">IHI 201604</strain>
    </source>
</reference>
<dbReference type="AlphaFoldDB" id="A0A9P5HJV5"/>
<sequence>MATQGESADASLHSKKSLIITVISSVLAVTFLIFSMRMYTRAVLLRNFGIDDWCSVLAFLLTLASGLVVTLNTRNGLGAHQSTLSDEEFMEYMKTFYITIVFYNLALAAIKMTFLFQYYRAMTVHRLKKAYIAALVIVGAWSLSQILLNALACRPVSAFWDKEAGGSCIPSNPSWYINAAGNIATDILILLLPLPIIRKLQLGRRQKYVLTSIFCLGFFKDRSYARHQDSRGQLNLSKSYAARGVELNHFPSRSVRSSGSKDALYDSQKAVVIRTDISQQTQTMKEGGELIIQHISIKGGDNNRSRSPVEDEGQDSQHGRSIDLNKGYTRTTQRLEVKEFT</sequence>
<accession>A0A9P5HJV5</accession>
<protein>
    <recommendedName>
        <fullName evidence="8">Rhodopsin domain-containing protein</fullName>
    </recommendedName>
</protein>
<comment type="subcellular location">
    <subcellularLocation>
        <location evidence="1">Membrane</location>
        <topology evidence="1">Multi-pass membrane protein</topology>
    </subcellularLocation>
</comment>
<comment type="caution">
    <text evidence="9">The sequence shown here is derived from an EMBL/GenBank/DDBJ whole genome shotgun (WGS) entry which is preliminary data.</text>
</comment>
<feature type="transmembrane region" description="Helical" evidence="7">
    <location>
        <begin position="18"/>
        <end position="40"/>
    </location>
</feature>
<comment type="similarity">
    <text evidence="5">Belongs to the SAT4 family.</text>
</comment>
<evidence type="ECO:0000256" key="6">
    <source>
        <dbReference type="SAM" id="MobiDB-lite"/>
    </source>
</evidence>
<evidence type="ECO:0000256" key="7">
    <source>
        <dbReference type="SAM" id="Phobius"/>
    </source>
</evidence>
<evidence type="ECO:0000256" key="1">
    <source>
        <dbReference type="ARBA" id="ARBA00004141"/>
    </source>
</evidence>
<evidence type="ECO:0000256" key="2">
    <source>
        <dbReference type="ARBA" id="ARBA00022692"/>
    </source>
</evidence>
<keyword evidence="2 7" id="KW-0812">Transmembrane</keyword>
<dbReference type="OrthoDB" id="3648173at2759"/>
<feature type="compositionally biased region" description="Basic and acidic residues" evidence="6">
    <location>
        <begin position="301"/>
        <end position="323"/>
    </location>
</feature>
<proteinExistence type="inferred from homology"/>
<evidence type="ECO:0000313" key="10">
    <source>
        <dbReference type="Proteomes" id="UP000722485"/>
    </source>
</evidence>
<evidence type="ECO:0000256" key="3">
    <source>
        <dbReference type="ARBA" id="ARBA00022989"/>
    </source>
</evidence>
<evidence type="ECO:0000313" key="9">
    <source>
        <dbReference type="EMBL" id="KAF7552844.1"/>
    </source>
</evidence>